<organism evidence="4">
    <name type="scientific">marine metagenome</name>
    <dbReference type="NCBI Taxonomy" id="408172"/>
    <lineage>
        <taxon>unclassified sequences</taxon>
        <taxon>metagenomes</taxon>
        <taxon>ecological metagenomes</taxon>
    </lineage>
</organism>
<dbReference type="AlphaFoldDB" id="A0A382TSU8"/>
<evidence type="ECO:0000313" key="4">
    <source>
        <dbReference type="EMBL" id="SVD24548.1"/>
    </source>
</evidence>
<dbReference type="InterPro" id="IPR051558">
    <property type="entry name" value="Metallophosphoesterase_PAP"/>
</dbReference>
<feature type="non-terminal residue" evidence="4">
    <location>
        <position position="1"/>
    </location>
</feature>
<dbReference type="InterPro" id="IPR029052">
    <property type="entry name" value="Metallo-depent_PP-like"/>
</dbReference>
<accession>A0A382TSU8</accession>
<keyword evidence="2" id="KW-0378">Hydrolase</keyword>
<evidence type="ECO:0000259" key="3">
    <source>
        <dbReference type="Pfam" id="PF00149"/>
    </source>
</evidence>
<dbReference type="PANTHER" id="PTHR10161:SF14">
    <property type="entry name" value="TARTRATE-RESISTANT ACID PHOSPHATASE TYPE 5"/>
    <property type="match status" value="1"/>
</dbReference>
<dbReference type="Gene3D" id="3.60.21.10">
    <property type="match status" value="2"/>
</dbReference>
<sequence>VLLLGDWGSGSVEQKNIAVKSAITCDQLGCDLVLMLGDNYIQHGVENLQDPQFQEKFEEVYTQKVPFYPVLGNHDLQGNWRAQVEYTNHSDRWTMPDSNYDFIGGPVQFVGINTSCTICSLWNLLRPRTTSWRVVFGHRPIVTQGRHRGMNWLEKFFLRSSSAQLYCCGHNHILEHCRIGDLDQITSGGGGSPLENDKGRTYSNAEFLHPNHGYVWTHFTQDVMLARFFDQNGEEIYQFSKNQNGS</sequence>
<evidence type="ECO:0000256" key="1">
    <source>
        <dbReference type="ARBA" id="ARBA00022729"/>
    </source>
</evidence>
<gene>
    <name evidence="4" type="ORF">METZ01_LOCUS377402</name>
</gene>
<dbReference type="Pfam" id="PF00149">
    <property type="entry name" value="Metallophos"/>
    <property type="match status" value="1"/>
</dbReference>
<evidence type="ECO:0000256" key="2">
    <source>
        <dbReference type="ARBA" id="ARBA00022801"/>
    </source>
</evidence>
<dbReference type="EMBL" id="UINC01138540">
    <property type="protein sequence ID" value="SVD24548.1"/>
    <property type="molecule type" value="Genomic_DNA"/>
</dbReference>
<dbReference type="GO" id="GO:0016787">
    <property type="term" value="F:hydrolase activity"/>
    <property type="evidence" value="ECO:0007669"/>
    <property type="project" value="UniProtKB-KW"/>
</dbReference>
<name>A0A382TSU8_9ZZZZ</name>
<dbReference type="PANTHER" id="PTHR10161">
    <property type="entry name" value="TARTRATE-RESISTANT ACID PHOSPHATASE TYPE 5"/>
    <property type="match status" value="1"/>
</dbReference>
<reference evidence="4" key="1">
    <citation type="submission" date="2018-05" db="EMBL/GenBank/DDBJ databases">
        <authorList>
            <person name="Lanie J.A."/>
            <person name="Ng W.-L."/>
            <person name="Kazmierczak K.M."/>
            <person name="Andrzejewski T.M."/>
            <person name="Davidsen T.M."/>
            <person name="Wayne K.J."/>
            <person name="Tettelin H."/>
            <person name="Glass J.I."/>
            <person name="Rusch D."/>
            <person name="Podicherti R."/>
            <person name="Tsui H.-C.T."/>
            <person name="Winkler M.E."/>
        </authorList>
    </citation>
    <scope>NUCLEOTIDE SEQUENCE</scope>
</reference>
<dbReference type="InterPro" id="IPR004843">
    <property type="entry name" value="Calcineurin-like_PHP"/>
</dbReference>
<keyword evidence="1" id="KW-0732">Signal</keyword>
<feature type="domain" description="Calcineurin-like phosphoesterase" evidence="3">
    <location>
        <begin position="2"/>
        <end position="173"/>
    </location>
</feature>
<proteinExistence type="predicted"/>
<dbReference type="SUPFAM" id="SSF56300">
    <property type="entry name" value="Metallo-dependent phosphatases"/>
    <property type="match status" value="1"/>
</dbReference>
<protein>
    <recommendedName>
        <fullName evidence="3">Calcineurin-like phosphoesterase domain-containing protein</fullName>
    </recommendedName>
</protein>